<reference evidence="2" key="1">
    <citation type="journal article" date="2019" name="Int. J. Syst. Evol. Microbiol.">
        <title>The Global Catalogue of Microorganisms (GCM) 10K type strain sequencing project: providing services to taxonomists for standard genome sequencing and annotation.</title>
        <authorList>
            <consortium name="The Broad Institute Genomics Platform"/>
            <consortium name="The Broad Institute Genome Sequencing Center for Infectious Disease"/>
            <person name="Wu L."/>
            <person name="Ma J."/>
        </authorList>
    </citation>
    <scope>NUCLEOTIDE SEQUENCE [LARGE SCALE GENOMIC DNA]</scope>
    <source>
        <strain evidence="2">CCUG 53252</strain>
    </source>
</reference>
<keyword evidence="2" id="KW-1185">Reference proteome</keyword>
<dbReference type="EMBL" id="JBHRZN010000002">
    <property type="protein sequence ID" value="MFC3849756.1"/>
    <property type="molecule type" value="Genomic_DNA"/>
</dbReference>
<accession>A0ABV7ZNR5</accession>
<dbReference type="Proteomes" id="UP001595751">
    <property type="component" value="Unassembled WGS sequence"/>
</dbReference>
<evidence type="ECO:0000313" key="1">
    <source>
        <dbReference type="EMBL" id="MFC3849756.1"/>
    </source>
</evidence>
<organism evidence="1 2">
    <name type="scientific">Corynebacterium hansenii</name>
    <dbReference type="NCBI Taxonomy" id="394964"/>
    <lineage>
        <taxon>Bacteria</taxon>
        <taxon>Bacillati</taxon>
        <taxon>Actinomycetota</taxon>
        <taxon>Actinomycetes</taxon>
        <taxon>Mycobacteriales</taxon>
        <taxon>Corynebacteriaceae</taxon>
        <taxon>Corynebacterium</taxon>
    </lineage>
</organism>
<proteinExistence type="predicted"/>
<gene>
    <name evidence="1" type="ORF">ACFORJ_06210</name>
</gene>
<dbReference type="RefSeq" id="WP_290288768.1">
    <property type="nucleotide sequence ID" value="NZ_CP047211.1"/>
</dbReference>
<name>A0ABV7ZNR5_9CORY</name>
<evidence type="ECO:0000313" key="2">
    <source>
        <dbReference type="Proteomes" id="UP001595751"/>
    </source>
</evidence>
<protein>
    <recommendedName>
        <fullName evidence="3">C2H2-type domain-containing protein</fullName>
    </recommendedName>
</protein>
<comment type="caution">
    <text evidence="1">The sequence shown here is derived from an EMBL/GenBank/DDBJ whole genome shotgun (WGS) entry which is preliminary data.</text>
</comment>
<sequence>MTAPQMELLTSTLIAPAPAHECGELTAQDDGHGYEPPARRASIESASLHDGFAGRLIWCRPDDRASTAASVRWRRLVSTDTDHPDWTARSVTAADPDGTTHRCGLAQKCAIAVTPGELARAHHWRIHEGKTTYEGHDLEPTDYMTNHYL</sequence>
<evidence type="ECO:0008006" key="3">
    <source>
        <dbReference type="Google" id="ProtNLM"/>
    </source>
</evidence>